<dbReference type="EMBL" id="UOFB01000059">
    <property type="protein sequence ID" value="VAW44834.1"/>
    <property type="molecule type" value="Genomic_DNA"/>
</dbReference>
<dbReference type="PANTHER" id="PTHR30160">
    <property type="entry name" value="TETRAACYLDISACCHARIDE 4'-KINASE-RELATED"/>
    <property type="match status" value="1"/>
</dbReference>
<evidence type="ECO:0000256" key="2">
    <source>
        <dbReference type="ARBA" id="ARBA00022679"/>
    </source>
</evidence>
<dbReference type="InterPro" id="IPR051199">
    <property type="entry name" value="LPS_LOS_Heptosyltrfase"/>
</dbReference>
<organism evidence="3">
    <name type="scientific">hydrothermal vent metagenome</name>
    <dbReference type="NCBI Taxonomy" id="652676"/>
    <lineage>
        <taxon>unclassified sequences</taxon>
        <taxon>metagenomes</taxon>
        <taxon>ecological metagenomes</taxon>
    </lineage>
</organism>
<dbReference type="GO" id="GO:0008713">
    <property type="term" value="F:ADP-heptose-lipopolysaccharide heptosyltransferase activity"/>
    <property type="evidence" value="ECO:0007669"/>
    <property type="project" value="TreeGrafter"/>
</dbReference>
<dbReference type="Pfam" id="PF01075">
    <property type="entry name" value="Glyco_transf_9"/>
    <property type="match status" value="1"/>
</dbReference>
<gene>
    <name evidence="3" type="ORF">MNBD_GAMMA04-1126</name>
</gene>
<dbReference type="PANTHER" id="PTHR30160:SF19">
    <property type="entry name" value="LIPOPOLYSACCHARIDE HEPTOSYLTRANSFERASE 1"/>
    <property type="match status" value="1"/>
</dbReference>
<keyword evidence="1" id="KW-0328">Glycosyltransferase</keyword>
<reference evidence="3" key="1">
    <citation type="submission" date="2018-06" db="EMBL/GenBank/DDBJ databases">
        <authorList>
            <person name="Zhirakovskaya E."/>
        </authorList>
    </citation>
    <scope>NUCLEOTIDE SEQUENCE</scope>
</reference>
<proteinExistence type="predicted"/>
<dbReference type="InterPro" id="IPR002201">
    <property type="entry name" value="Glyco_trans_9"/>
</dbReference>
<feature type="non-terminal residue" evidence="3">
    <location>
        <position position="126"/>
    </location>
</feature>
<dbReference type="SUPFAM" id="SSF53756">
    <property type="entry name" value="UDP-Glycosyltransferase/glycogen phosphorylase"/>
    <property type="match status" value="1"/>
</dbReference>
<protein>
    <submittedName>
        <fullName evidence="3">Lipopolysaccharide core heptosyltransferase I</fullName>
    </submittedName>
</protein>
<dbReference type="AlphaFoldDB" id="A0A3B0WMM2"/>
<keyword evidence="2 3" id="KW-0808">Transferase</keyword>
<dbReference type="Gene3D" id="3.40.50.2000">
    <property type="entry name" value="Glycogen Phosphorylase B"/>
    <property type="match status" value="1"/>
</dbReference>
<dbReference type="GO" id="GO:0009244">
    <property type="term" value="P:lipopolysaccharide core region biosynthetic process"/>
    <property type="evidence" value="ECO:0007669"/>
    <property type="project" value="TreeGrafter"/>
</dbReference>
<name>A0A3B0WMM2_9ZZZZ</name>
<sequence>MRILLIKMSSMGDVFHTFPALSDAQAALPGLTVDWVVEKSFVDIPAWHPVVGKVYSIELRKWRKQLFSSETRAEIKAFFDEVNQTEYDLVLDAQGLLKSAWVARKVAKKNMIPLAGYDWSSIREPL</sequence>
<evidence type="ECO:0000313" key="3">
    <source>
        <dbReference type="EMBL" id="VAW44834.1"/>
    </source>
</evidence>
<evidence type="ECO:0000256" key="1">
    <source>
        <dbReference type="ARBA" id="ARBA00022676"/>
    </source>
</evidence>
<accession>A0A3B0WMM2</accession>
<dbReference type="GO" id="GO:0005829">
    <property type="term" value="C:cytosol"/>
    <property type="evidence" value="ECO:0007669"/>
    <property type="project" value="TreeGrafter"/>
</dbReference>